<evidence type="ECO:0000313" key="1">
    <source>
        <dbReference type="EMBL" id="CAG8543005.1"/>
    </source>
</evidence>
<proteinExistence type="predicted"/>
<sequence length="43" mass="5012">MPFFVNVSCPKVKNPEGFVIINKIKDEYNHILNSKIVEYEDAK</sequence>
<protein>
    <submittedName>
        <fullName evidence="1">6072_t:CDS:1</fullName>
    </submittedName>
</protein>
<dbReference type="EMBL" id="CAJVPZ010004237">
    <property type="protein sequence ID" value="CAG8543005.1"/>
    <property type="molecule type" value="Genomic_DNA"/>
</dbReference>
<dbReference type="Proteomes" id="UP000789396">
    <property type="component" value="Unassembled WGS sequence"/>
</dbReference>
<feature type="non-terminal residue" evidence="1">
    <location>
        <position position="43"/>
    </location>
</feature>
<evidence type="ECO:0000313" key="2">
    <source>
        <dbReference type="Proteomes" id="UP000789396"/>
    </source>
</evidence>
<dbReference type="OrthoDB" id="2380176at2759"/>
<reference evidence="1" key="1">
    <citation type="submission" date="2021-06" db="EMBL/GenBank/DDBJ databases">
        <authorList>
            <person name="Kallberg Y."/>
            <person name="Tangrot J."/>
            <person name="Rosling A."/>
        </authorList>
    </citation>
    <scope>NUCLEOTIDE SEQUENCE</scope>
    <source>
        <strain evidence="1">IN212</strain>
    </source>
</reference>
<organism evidence="1 2">
    <name type="scientific">Racocetra fulgida</name>
    <dbReference type="NCBI Taxonomy" id="60492"/>
    <lineage>
        <taxon>Eukaryota</taxon>
        <taxon>Fungi</taxon>
        <taxon>Fungi incertae sedis</taxon>
        <taxon>Mucoromycota</taxon>
        <taxon>Glomeromycotina</taxon>
        <taxon>Glomeromycetes</taxon>
        <taxon>Diversisporales</taxon>
        <taxon>Gigasporaceae</taxon>
        <taxon>Racocetra</taxon>
    </lineage>
</organism>
<accession>A0A9N9AW53</accession>
<keyword evidence="2" id="KW-1185">Reference proteome</keyword>
<dbReference type="AlphaFoldDB" id="A0A9N9AW53"/>
<name>A0A9N9AW53_9GLOM</name>
<comment type="caution">
    <text evidence="1">The sequence shown here is derived from an EMBL/GenBank/DDBJ whole genome shotgun (WGS) entry which is preliminary data.</text>
</comment>
<gene>
    <name evidence="1" type="ORF">RFULGI_LOCUS4306</name>
</gene>